<dbReference type="EMBL" id="QRDZ01000016">
    <property type="protein sequence ID" value="RED75237.1"/>
    <property type="molecule type" value="Genomic_DNA"/>
</dbReference>
<evidence type="ECO:0000259" key="6">
    <source>
        <dbReference type="Pfam" id="PF13407"/>
    </source>
</evidence>
<dbReference type="InterPro" id="IPR028082">
    <property type="entry name" value="Peripla_BP_I"/>
</dbReference>
<accession>A0A3D9JNV4</accession>
<sequence>MKKLWSVLLVMIMASSLLAACGGSTNKSNEAKPSSSAGASGTAAPDNSDLIKDGIGTDFGFGPIGHDMEGLVKRMGAKAEGLKIGISVSTQENDWMVEWVKSLKKMCETNGLECIVTDAQGKPEKQVEDLKSLQNQNVDGIILFPQEEKSLVQVLGQLEGKIPVVPTIPIDGAKVAAYIDVNQQLKGELGATALKAAFNGEQGNILVFDLVGRVDFAINRIEGFTRAVEKIPNLKIVETQSYGTAEEYLSATKNILASREEINAIYTPYGVSMVAAAQALKQMNRKDVKIVGVDGDVVILGLLKEGWITGTNPQSPQQNGSIGLFTLLRLINGENVQSPVWEPPAYAALWATPENAEDFSMKLWGRAPVGSN</sequence>
<dbReference type="OrthoDB" id="9814427at2"/>
<dbReference type="GO" id="GO:0030313">
    <property type="term" value="C:cell envelope"/>
    <property type="evidence" value="ECO:0007669"/>
    <property type="project" value="UniProtKB-SubCell"/>
</dbReference>
<comment type="caution">
    <text evidence="7">The sequence shown here is derived from an EMBL/GenBank/DDBJ whole genome shotgun (WGS) entry which is preliminary data.</text>
</comment>
<evidence type="ECO:0000256" key="1">
    <source>
        <dbReference type="ARBA" id="ARBA00004196"/>
    </source>
</evidence>
<feature type="domain" description="Periplasmic binding protein" evidence="6">
    <location>
        <begin position="84"/>
        <end position="334"/>
    </location>
</feature>
<dbReference type="CDD" id="cd01536">
    <property type="entry name" value="PBP1_ABC_sugar_binding-like"/>
    <property type="match status" value="1"/>
</dbReference>
<evidence type="ECO:0000256" key="3">
    <source>
        <dbReference type="ARBA" id="ARBA00022729"/>
    </source>
</evidence>
<dbReference type="SUPFAM" id="SSF53822">
    <property type="entry name" value="Periplasmic binding protein-like I"/>
    <property type="match status" value="1"/>
</dbReference>
<evidence type="ECO:0000256" key="2">
    <source>
        <dbReference type="ARBA" id="ARBA00007639"/>
    </source>
</evidence>
<proteinExistence type="inferred from homology"/>
<dbReference type="AlphaFoldDB" id="A0A3D9JNV4"/>
<protein>
    <submittedName>
        <fullName evidence="7">ABC-type sugar transport system substrate-binding protein</fullName>
    </submittedName>
</protein>
<keyword evidence="7" id="KW-0813">Transport</keyword>
<name>A0A3D9JNV4_9BACL</name>
<dbReference type="PANTHER" id="PTHR46847:SF3">
    <property type="entry name" value="GALACTOFURANOSE-BINDING PROTEIN YTFQ"/>
    <property type="match status" value="1"/>
</dbReference>
<feature type="signal peptide" evidence="5">
    <location>
        <begin position="1"/>
        <end position="19"/>
    </location>
</feature>
<dbReference type="Pfam" id="PF13407">
    <property type="entry name" value="Peripla_BP_4"/>
    <property type="match status" value="1"/>
</dbReference>
<feature type="compositionally biased region" description="Low complexity" evidence="4">
    <location>
        <begin position="34"/>
        <end position="44"/>
    </location>
</feature>
<comment type="similarity">
    <text evidence="2">Belongs to the bacterial solute-binding protein 2 family.</text>
</comment>
<feature type="region of interest" description="Disordered" evidence="4">
    <location>
        <begin position="25"/>
        <end position="45"/>
    </location>
</feature>
<evidence type="ECO:0000313" key="8">
    <source>
        <dbReference type="Proteomes" id="UP000256977"/>
    </source>
</evidence>
<dbReference type="GO" id="GO:0030246">
    <property type="term" value="F:carbohydrate binding"/>
    <property type="evidence" value="ECO:0007669"/>
    <property type="project" value="UniProtKB-ARBA"/>
</dbReference>
<keyword evidence="7" id="KW-0762">Sugar transport</keyword>
<dbReference type="InterPro" id="IPR025997">
    <property type="entry name" value="SBP_2_dom"/>
</dbReference>
<dbReference type="Gene3D" id="3.40.50.2300">
    <property type="match status" value="2"/>
</dbReference>
<organism evidence="7 8">
    <name type="scientific">Cohnella phaseoli</name>
    <dbReference type="NCBI Taxonomy" id="456490"/>
    <lineage>
        <taxon>Bacteria</taxon>
        <taxon>Bacillati</taxon>
        <taxon>Bacillota</taxon>
        <taxon>Bacilli</taxon>
        <taxon>Bacillales</taxon>
        <taxon>Paenibacillaceae</taxon>
        <taxon>Cohnella</taxon>
    </lineage>
</organism>
<dbReference type="RefSeq" id="WP_116062347.1">
    <property type="nucleotide sequence ID" value="NZ_QRDZ01000016.1"/>
</dbReference>
<evidence type="ECO:0000313" key="7">
    <source>
        <dbReference type="EMBL" id="RED75237.1"/>
    </source>
</evidence>
<gene>
    <name evidence="7" type="ORF">DFP98_11639</name>
</gene>
<evidence type="ECO:0000256" key="4">
    <source>
        <dbReference type="SAM" id="MobiDB-lite"/>
    </source>
</evidence>
<keyword evidence="3 5" id="KW-0732">Signal</keyword>
<dbReference type="PANTHER" id="PTHR46847">
    <property type="entry name" value="D-ALLOSE-BINDING PERIPLASMIC PROTEIN-RELATED"/>
    <property type="match status" value="1"/>
</dbReference>
<dbReference type="Proteomes" id="UP000256977">
    <property type="component" value="Unassembled WGS sequence"/>
</dbReference>
<reference evidence="7 8" key="1">
    <citation type="submission" date="2018-07" db="EMBL/GenBank/DDBJ databases">
        <title>Genomic Encyclopedia of Type Strains, Phase III (KMG-III): the genomes of soil and plant-associated and newly described type strains.</title>
        <authorList>
            <person name="Whitman W."/>
        </authorList>
    </citation>
    <scope>NUCLEOTIDE SEQUENCE [LARGE SCALE GENOMIC DNA]</scope>
    <source>
        <strain evidence="7 8">CECT 7287</strain>
    </source>
</reference>
<keyword evidence="8" id="KW-1185">Reference proteome</keyword>
<feature type="chain" id="PRO_5038531617" evidence="5">
    <location>
        <begin position="20"/>
        <end position="372"/>
    </location>
</feature>
<dbReference type="PROSITE" id="PS51257">
    <property type="entry name" value="PROKAR_LIPOPROTEIN"/>
    <property type="match status" value="1"/>
</dbReference>
<comment type="subcellular location">
    <subcellularLocation>
        <location evidence="1">Cell envelope</location>
    </subcellularLocation>
</comment>
<evidence type="ECO:0000256" key="5">
    <source>
        <dbReference type="SAM" id="SignalP"/>
    </source>
</evidence>